<accession>G0S105</accession>
<name>G0S105_CHATD</name>
<gene>
    <name evidence="1" type="ORF">CTHT_0011890</name>
</gene>
<proteinExistence type="predicted"/>
<dbReference type="RefSeq" id="XP_006691707.1">
    <property type="nucleotide sequence ID" value="XM_006691644.1"/>
</dbReference>
<dbReference type="HOGENOM" id="CLU_736043_0_0_1"/>
<dbReference type="InterPro" id="IPR031472">
    <property type="entry name" value="MAT1-1-2/MatA-2/Smr1"/>
</dbReference>
<dbReference type="eggNOG" id="ENOG502T4W9">
    <property type="taxonomic scope" value="Eukaryota"/>
</dbReference>
<keyword evidence="2" id="KW-1185">Reference proteome</keyword>
<organism evidence="2">
    <name type="scientific">Chaetomium thermophilum (strain DSM 1495 / CBS 144.50 / IMI 039719)</name>
    <name type="common">Thermochaetoides thermophila</name>
    <dbReference type="NCBI Taxonomy" id="759272"/>
    <lineage>
        <taxon>Eukaryota</taxon>
        <taxon>Fungi</taxon>
        <taxon>Dikarya</taxon>
        <taxon>Ascomycota</taxon>
        <taxon>Pezizomycotina</taxon>
        <taxon>Sordariomycetes</taxon>
        <taxon>Sordariomycetidae</taxon>
        <taxon>Sordariales</taxon>
        <taxon>Chaetomiaceae</taxon>
        <taxon>Thermochaetoides</taxon>
    </lineage>
</organism>
<evidence type="ECO:0000313" key="1">
    <source>
        <dbReference type="EMBL" id="EGS22715.1"/>
    </source>
</evidence>
<reference evidence="1 2" key="1">
    <citation type="journal article" date="2011" name="Cell">
        <title>Insight into structure and assembly of the nuclear pore complex by utilizing the genome of a eukaryotic thermophile.</title>
        <authorList>
            <person name="Amlacher S."/>
            <person name="Sarges P."/>
            <person name="Flemming D."/>
            <person name="van Noort V."/>
            <person name="Kunze R."/>
            <person name="Devos D.P."/>
            <person name="Arumugam M."/>
            <person name="Bork P."/>
            <person name="Hurt E."/>
        </authorList>
    </citation>
    <scope>NUCLEOTIDE SEQUENCE [LARGE SCALE GENOMIC DNA]</scope>
    <source>
        <strain evidence="2">DSM 1495 / CBS 144.50 / IMI 039719</strain>
    </source>
</reference>
<dbReference type="EMBL" id="GL988039">
    <property type="protein sequence ID" value="EGS22715.1"/>
    <property type="molecule type" value="Genomic_DNA"/>
</dbReference>
<protein>
    <submittedName>
        <fullName evidence="1">Uncharacterized protein</fullName>
    </submittedName>
</protein>
<dbReference type="OrthoDB" id="4565977at2759"/>
<dbReference type="KEGG" id="cthr:CTHT_0011890"/>
<dbReference type="Proteomes" id="UP000008066">
    <property type="component" value="Unassembled WGS sequence"/>
</dbReference>
<dbReference type="Pfam" id="PF17043">
    <property type="entry name" value="MAT1-1-2"/>
    <property type="match status" value="1"/>
</dbReference>
<dbReference type="GeneID" id="18255227"/>
<evidence type="ECO:0000313" key="2">
    <source>
        <dbReference type="Proteomes" id="UP000008066"/>
    </source>
</evidence>
<sequence>MAKSMQYLFEKAELECHGLGQIVLRIQARYIRSAIAPEIEAFENSFDEIIQTAELFLTATEKISESSDIADSYPGKEMGMVYDEDTKYLWGAILHKNKDADPSEVPTLSTDEADINEIKKYWHIEHFYHPIRHVPGTTWHKFFGGIRLPRLTAGNPSLFLKKGAKSFFVVNFPETVTWLAQELGSEYEMYRALFDRATGEAGQYSPARFKNLRVNKIQQRFSSLFRGWKTIGDERIVLFEELDGLTWPEHEGLGFSKFEFMSVEMNDPDLTGVALTTHEMPEIPNLLHAYPYIYYFKPACQKTNQ</sequence>
<dbReference type="AlphaFoldDB" id="G0S105"/>
<dbReference type="OMA" id="THEMPEI"/>